<proteinExistence type="predicted"/>
<sequence length="95" mass="10102">MAKKEGTPPAAKVAKTASLKVRFNVSHVSNYPGGQVVRLNAIDDLDGVNKAWTKGSPVGLVELHIDTDEAQGIFPSGKTFEVVFSEVLPVITPLT</sequence>
<evidence type="ECO:0000313" key="1">
    <source>
        <dbReference type="EMBL" id="MFC5408033.1"/>
    </source>
</evidence>
<organism evidence="1 2">
    <name type="scientific">Larkinella bovis</name>
    <dbReference type="NCBI Taxonomy" id="683041"/>
    <lineage>
        <taxon>Bacteria</taxon>
        <taxon>Pseudomonadati</taxon>
        <taxon>Bacteroidota</taxon>
        <taxon>Cytophagia</taxon>
        <taxon>Cytophagales</taxon>
        <taxon>Spirosomataceae</taxon>
        <taxon>Larkinella</taxon>
    </lineage>
</organism>
<gene>
    <name evidence="1" type="ORF">ACFPMF_01840</name>
</gene>
<name>A0ABW0I673_9BACT</name>
<reference evidence="2" key="1">
    <citation type="journal article" date="2019" name="Int. J. Syst. Evol. Microbiol.">
        <title>The Global Catalogue of Microorganisms (GCM) 10K type strain sequencing project: providing services to taxonomists for standard genome sequencing and annotation.</title>
        <authorList>
            <consortium name="The Broad Institute Genomics Platform"/>
            <consortium name="The Broad Institute Genome Sequencing Center for Infectious Disease"/>
            <person name="Wu L."/>
            <person name="Ma J."/>
        </authorList>
    </citation>
    <scope>NUCLEOTIDE SEQUENCE [LARGE SCALE GENOMIC DNA]</scope>
    <source>
        <strain evidence="2">CCUG 55250</strain>
    </source>
</reference>
<protein>
    <submittedName>
        <fullName evidence="1">Uncharacterized protein</fullName>
    </submittedName>
</protein>
<accession>A0ABW0I673</accession>
<comment type="caution">
    <text evidence="1">The sequence shown here is derived from an EMBL/GenBank/DDBJ whole genome shotgun (WGS) entry which is preliminary data.</text>
</comment>
<evidence type="ECO:0000313" key="2">
    <source>
        <dbReference type="Proteomes" id="UP001596106"/>
    </source>
</evidence>
<dbReference type="RefSeq" id="WP_379840721.1">
    <property type="nucleotide sequence ID" value="NZ_JBHSMA010000001.1"/>
</dbReference>
<dbReference type="EMBL" id="JBHSMA010000001">
    <property type="protein sequence ID" value="MFC5408033.1"/>
    <property type="molecule type" value="Genomic_DNA"/>
</dbReference>
<keyword evidence="2" id="KW-1185">Reference proteome</keyword>
<dbReference type="Proteomes" id="UP001596106">
    <property type="component" value="Unassembled WGS sequence"/>
</dbReference>